<dbReference type="InterPro" id="IPR013766">
    <property type="entry name" value="Thioredoxin_domain"/>
</dbReference>
<organism evidence="2 3">
    <name type="scientific">Shewanella frigidimarina (strain NCIMB 400)</name>
    <dbReference type="NCBI Taxonomy" id="318167"/>
    <lineage>
        <taxon>Bacteria</taxon>
        <taxon>Pseudomonadati</taxon>
        <taxon>Pseudomonadota</taxon>
        <taxon>Gammaproteobacteria</taxon>
        <taxon>Alteromonadales</taxon>
        <taxon>Shewanellaceae</taxon>
        <taxon>Shewanella</taxon>
    </lineage>
</organism>
<dbReference type="HOGENOM" id="CLU_121365_0_1_6"/>
<reference evidence="2 3" key="1">
    <citation type="submission" date="2006-08" db="EMBL/GenBank/DDBJ databases">
        <title>Complete sequence of Shewanella frigidimarina NCIMB 400.</title>
        <authorList>
            <consortium name="US DOE Joint Genome Institute"/>
            <person name="Copeland A."/>
            <person name="Lucas S."/>
            <person name="Lapidus A."/>
            <person name="Barry K."/>
            <person name="Detter J.C."/>
            <person name="Glavina del Rio T."/>
            <person name="Hammon N."/>
            <person name="Israni S."/>
            <person name="Dalin E."/>
            <person name="Tice H."/>
            <person name="Pitluck S."/>
            <person name="Fredrickson J.K."/>
            <person name="Kolker E."/>
            <person name="McCuel L.A."/>
            <person name="DiChristina T."/>
            <person name="Nealson K.H."/>
            <person name="Newman D."/>
            <person name="Tiedje J.M."/>
            <person name="Zhou J."/>
            <person name="Romine M.F."/>
            <person name="Culley D.E."/>
            <person name="Serres M."/>
            <person name="Chertkov O."/>
            <person name="Brettin T."/>
            <person name="Bruce D."/>
            <person name="Han C."/>
            <person name="Tapia R."/>
            <person name="Gilna P."/>
            <person name="Schmutz J."/>
            <person name="Larimer F."/>
            <person name="Land M."/>
            <person name="Hauser L."/>
            <person name="Kyrpides N."/>
            <person name="Mikhailova N."/>
            <person name="Richardson P."/>
        </authorList>
    </citation>
    <scope>NUCLEOTIDE SEQUENCE [LARGE SCALE GENOMIC DNA]</scope>
    <source>
        <strain evidence="2 3">NCIMB 400</strain>
    </source>
</reference>
<proteinExistence type="predicted"/>
<dbReference type="SUPFAM" id="SSF52833">
    <property type="entry name" value="Thioredoxin-like"/>
    <property type="match status" value="1"/>
</dbReference>
<dbReference type="Pfam" id="PF14595">
    <property type="entry name" value="Thioredoxin_9"/>
    <property type="match status" value="1"/>
</dbReference>
<dbReference type="InterPro" id="IPR036249">
    <property type="entry name" value="Thioredoxin-like_sf"/>
</dbReference>
<dbReference type="Gene3D" id="3.40.30.10">
    <property type="entry name" value="Glutaredoxin"/>
    <property type="match status" value="1"/>
</dbReference>
<dbReference type="EMBL" id="CP000447">
    <property type="protein sequence ID" value="ABI70325.1"/>
    <property type="molecule type" value="Genomic_DNA"/>
</dbReference>
<dbReference type="SMR" id="Q088J0"/>
<dbReference type="PROSITE" id="PS51352">
    <property type="entry name" value="THIOREDOXIN_2"/>
    <property type="match status" value="1"/>
</dbReference>
<dbReference type="STRING" id="318167.Sfri_0463"/>
<dbReference type="KEGG" id="sfr:Sfri_0463"/>
<gene>
    <name evidence="2" type="ordered locus">Sfri_0463</name>
</gene>
<keyword evidence="3" id="KW-1185">Reference proteome</keyword>
<dbReference type="Proteomes" id="UP000000684">
    <property type="component" value="Chromosome"/>
</dbReference>
<feature type="domain" description="Thioredoxin" evidence="1">
    <location>
        <begin position="69"/>
        <end position="200"/>
    </location>
</feature>
<evidence type="ECO:0000259" key="1">
    <source>
        <dbReference type="PROSITE" id="PS51352"/>
    </source>
</evidence>
<dbReference type="AlphaFoldDB" id="Q088J0"/>
<dbReference type="eggNOG" id="COG0526">
    <property type="taxonomic scope" value="Bacteria"/>
</dbReference>
<name>Q088J0_SHEFN</name>
<accession>Q088J0</accession>
<protein>
    <recommendedName>
        <fullName evidence="1">Thioredoxin domain-containing protein</fullName>
    </recommendedName>
</protein>
<evidence type="ECO:0000313" key="2">
    <source>
        <dbReference type="EMBL" id="ABI70325.1"/>
    </source>
</evidence>
<sequence>MLEYSQVQYFLLNRDIIMHNNVRTLLATTALFFSTQMLPMAASANSGCAFEKDQQGFIATCSEEKQEVILTGVIQPQTLTTELPGYTEGFTNYQVDAQAIDVLKAIKEPTQIVVIIGTWCPDCHRETPHFMRIIEAAANPNIEVEYIGVDRSKQDPEGLAAKYAFSRIPTFIVKQQGKELGRIVERPQATLEADLVEILK</sequence>
<dbReference type="CDD" id="cd02947">
    <property type="entry name" value="TRX_family"/>
    <property type="match status" value="1"/>
</dbReference>
<evidence type="ECO:0000313" key="3">
    <source>
        <dbReference type="Proteomes" id="UP000000684"/>
    </source>
</evidence>